<evidence type="ECO:0000313" key="2">
    <source>
        <dbReference type="EMBL" id="KAG5684269.1"/>
    </source>
</evidence>
<dbReference type="AlphaFoldDB" id="A0A9J6CQI8"/>
<evidence type="ECO:0008006" key="4">
    <source>
        <dbReference type="Google" id="ProtNLM"/>
    </source>
</evidence>
<keyword evidence="3" id="KW-1185">Reference proteome</keyword>
<feature type="transmembrane region" description="Helical" evidence="1">
    <location>
        <begin position="35"/>
        <end position="54"/>
    </location>
</feature>
<comment type="caution">
    <text evidence="2">The sequence shown here is derived from an EMBL/GenBank/DDBJ whole genome shotgun (WGS) entry which is preliminary data.</text>
</comment>
<gene>
    <name evidence="2" type="ORF">PVAND_013505</name>
</gene>
<feature type="transmembrane region" description="Helical" evidence="1">
    <location>
        <begin position="60"/>
        <end position="80"/>
    </location>
</feature>
<evidence type="ECO:0000256" key="1">
    <source>
        <dbReference type="SAM" id="Phobius"/>
    </source>
</evidence>
<dbReference type="Proteomes" id="UP001107558">
    <property type="component" value="Chromosome 1"/>
</dbReference>
<keyword evidence="1" id="KW-1133">Transmembrane helix</keyword>
<proteinExistence type="predicted"/>
<sequence length="227" mass="26944">MLLNREPYRKVFKLFTFFGLWNEVPLRQRILTFNLLYSLMIFQVFLMILSVFQANDLEEILSAVKFLPLWPIIIYSIYSFTVKKNQLKKFIAIVDQIELENKSATVHIDNACQVVKKLYQFAGILTASMLGFYYICQLNLDYLIFPLYFPSFIENKKLVYGCWEGIEAIVSFYGCIVYTPLNEFRSSLLIVMDHIMRCFQEKLRMLKTTDNEQELIKCIKFHLQIKE</sequence>
<accession>A0A9J6CQI8</accession>
<keyword evidence="1" id="KW-0812">Transmembrane</keyword>
<organism evidence="2 3">
    <name type="scientific">Polypedilum vanderplanki</name>
    <name type="common">Sleeping chironomid midge</name>
    <dbReference type="NCBI Taxonomy" id="319348"/>
    <lineage>
        <taxon>Eukaryota</taxon>
        <taxon>Metazoa</taxon>
        <taxon>Ecdysozoa</taxon>
        <taxon>Arthropoda</taxon>
        <taxon>Hexapoda</taxon>
        <taxon>Insecta</taxon>
        <taxon>Pterygota</taxon>
        <taxon>Neoptera</taxon>
        <taxon>Endopterygota</taxon>
        <taxon>Diptera</taxon>
        <taxon>Nematocera</taxon>
        <taxon>Chironomoidea</taxon>
        <taxon>Chironomidae</taxon>
        <taxon>Chironominae</taxon>
        <taxon>Polypedilum</taxon>
        <taxon>Polypedilum</taxon>
    </lineage>
</organism>
<keyword evidence="1" id="KW-0472">Membrane</keyword>
<name>A0A9J6CQI8_POLVA</name>
<protein>
    <recommendedName>
        <fullName evidence="4">Odorant receptor</fullName>
    </recommendedName>
</protein>
<evidence type="ECO:0000313" key="3">
    <source>
        <dbReference type="Proteomes" id="UP001107558"/>
    </source>
</evidence>
<dbReference type="EMBL" id="JADBJN010000001">
    <property type="protein sequence ID" value="KAG5684269.1"/>
    <property type="molecule type" value="Genomic_DNA"/>
</dbReference>
<feature type="transmembrane region" description="Helical" evidence="1">
    <location>
        <begin position="118"/>
        <end position="135"/>
    </location>
</feature>
<reference evidence="2" key="1">
    <citation type="submission" date="2021-03" db="EMBL/GenBank/DDBJ databases">
        <title>Chromosome level genome of the anhydrobiotic midge Polypedilum vanderplanki.</title>
        <authorList>
            <person name="Yoshida Y."/>
            <person name="Kikawada T."/>
            <person name="Gusev O."/>
        </authorList>
    </citation>
    <scope>NUCLEOTIDE SEQUENCE</scope>
    <source>
        <strain evidence="2">NIAS01</strain>
        <tissue evidence="2">Whole body or cell culture</tissue>
    </source>
</reference>